<gene>
    <name evidence="4" type="ORF">GCM10007216_29390</name>
</gene>
<keyword evidence="2" id="KW-0732">Signal</keyword>
<feature type="domain" description="Capsule synthesis protein CapA" evidence="3">
    <location>
        <begin position="50"/>
        <end position="296"/>
    </location>
</feature>
<dbReference type="SUPFAM" id="SSF56300">
    <property type="entry name" value="Metallo-dependent phosphatases"/>
    <property type="match status" value="1"/>
</dbReference>
<proteinExistence type="inferred from homology"/>
<comment type="similarity">
    <text evidence="1">Belongs to the CapA family.</text>
</comment>
<dbReference type="SMART" id="SM00854">
    <property type="entry name" value="PGA_cap"/>
    <property type="match status" value="1"/>
</dbReference>
<evidence type="ECO:0000313" key="5">
    <source>
        <dbReference type="Proteomes" id="UP000619534"/>
    </source>
</evidence>
<evidence type="ECO:0000259" key="3">
    <source>
        <dbReference type="SMART" id="SM00854"/>
    </source>
</evidence>
<feature type="chain" id="PRO_5046536066" evidence="2">
    <location>
        <begin position="19"/>
        <end position="387"/>
    </location>
</feature>
<reference evidence="5" key="1">
    <citation type="journal article" date="2019" name="Int. J. Syst. Evol. Microbiol.">
        <title>The Global Catalogue of Microorganisms (GCM) 10K type strain sequencing project: providing services to taxonomists for standard genome sequencing and annotation.</title>
        <authorList>
            <consortium name="The Broad Institute Genomics Platform"/>
            <consortium name="The Broad Institute Genome Sequencing Center for Infectious Disease"/>
            <person name="Wu L."/>
            <person name="Ma J."/>
        </authorList>
    </citation>
    <scope>NUCLEOTIDE SEQUENCE [LARGE SCALE GENOMIC DNA]</scope>
    <source>
        <strain evidence="5">CCM 7282</strain>
    </source>
</reference>
<dbReference type="InterPro" id="IPR052169">
    <property type="entry name" value="CW_Biosynth-Accessory"/>
</dbReference>
<protein>
    <submittedName>
        <fullName evidence="4">Capsular polysaccharide biosynthesis protein</fullName>
    </submittedName>
</protein>
<dbReference type="InterPro" id="IPR029052">
    <property type="entry name" value="Metallo-depent_PP-like"/>
</dbReference>
<dbReference type="PANTHER" id="PTHR33393:SF12">
    <property type="entry name" value="CAPSULE BIOSYNTHESIS PROTEIN CAPA"/>
    <property type="match status" value="1"/>
</dbReference>
<keyword evidence="5" id="KW-1185">Reference proteome</keyword>
<sequence>MKKIFLLVMLSFVLAACAQSPNKQFFANDLTAKLSDDPTKQEYPVNPKITLAAIGDILIHAPVYRDAQTADGYDFTPMFKKITPYLKEATLAIANQETMIGGTDFGLSGYPAFNSPTEVGDALKESGVDVVSIANNHTLDRGEQAINNALSHWESIDMTYTGAYKSQKDQKKLRVVQTEKGIDVAFLSYTYGTNGIPLPSGKNYLVNLIDAQKIKSDITQANKQADAVVVSLHFGSEYERMPNRYQKELAQLMADSGAHVILGHHPHVLQPIEMLEGKKGNETLVIYSLGNFISAQEETHRRIGGILQVEIELDRHDDSIALNKPSFVPTIVDYEPFADGQAGTKFQVIPMHETTREIIPDQKETYKEIKDHMSQWLPELIFPRTSQ</sequence>
<evidence type="ECO:0000256" key="1">
    <source>
        <dbReference type="ARBA" id="ARBA00005662"/>
    </source>
</evidence>
<organism evidence="4 5">
    <name type="scientific">Thalassobacillus devorans</name>
    <dbReference type="NCBI Taxonomy" id="279813"/>
    <lineage>
        <taxon>Bacteria</taxon>
        <taxon>Bacillati</taxon>
        <taxon>Bacillota</taxon>
        <taxon>Bacilli</taxon>
        <taxon>Bacillales</taxon>
        <taxon>Bacillaceae</taxon>
        <taxon>Thalassobacillus</taxon>
    </lineage>
</organism>
<dbReference type="Gene3D" id="3.60.21.10">
    <property type="match status" value="1"/>
</dbReference>
<dbReference type="CDD" id="cd07381">
    <property type="entry name" value="MPP_CapA"/>
    <property type="match status" value="1"/>
</dbReference>
<dbReference type="InterPro" id="IPR019079">
    <property type="entry name" value="Capsule_synth_CapA"/>
</dbReference>
<comment type="caution">
    <text evidence="4">The sequence shown here is derived from an EMBL/GenBank/DDBJ whole genome shotgun (WGS) entry which is preliminary data.</text>
</comment>
<dbReference type="RefSeq" id="WP_062442886.1">
    <property type="nucleotide sequence ID" value="NZ_BMCJ01000005.1"/>
</dbReference>
<accession>A0ABQ1PGF5</accession>
<feature type="signal peptide" evidence="2">
    <location>
        <begin position="1"/>
        <end position="18"/>
    </location>
</feature>
<dbReference type="EMBL" id="BMCJ01000005">
    <property type="protein sequence ID" value="GGC96746.1"/>
    <property type="molecule type" value="Genomic_DNA"/>
</dbReference>
<dbReference type="Pfam" id="PF09587">
    <property type="entry name" value="PGA_cap"/>
    <property type="match status" value="1"/>
</dbReference>
<name>A0ABQ1PGF5_9BACI</name>
<evidence type="ECO:0000256" key="2">
    <source>
        <dbReference type="SAM" id="SignalP"/>
    </source>
</evidence>
<dbReference type="PROSITE" id="PS51257">
    <property type="entry name" value="PROKAR_LIPOPROTEIN"/>
    <property type="match status" value="1"/>
</dbReference>
<dbReference type="Proteomes" id="UP000619534">
    <property type="component" value="Unassembled WGS sequence"/>
</dbReference>
<evidence type="ECO:0000313" key="4">
    <source>
        <dbReference type="EMBL" id="GGC96746.1"/>
    </source>
</evidence>
<dbReference type="PANTHER" id="PTHR33393">
    <property type="entry name" value="POLYGLUTAMINE SYNTHESIS ACCESSORY PROTEIN RV0574C-RELATED"/>
    <property type="match status" value="1"/>
</dbReference>